<dbReference type="SUPFAM" id="SSF54637">
    <property type="entry name" value="Thioesterase/thiol ester dehydrase-isomerase"/>
    <property type="match status" value="1"/>
</dbReference>
<name>A0A6N8IXY1_9BURK</name>
<sequence>MTTPLDYSFATLPAHAGRDFGLSRAMRVTQSRINLFAECSGDDQWIHVDEERAAKSPIGHTIAHGLLLLSLTTKAQYDVGVFPQDAAQILNYGLDKVRFLAPVPAGSSVVMRVELAEVQAKGPGRMLVRCRNTAYCEGDLDRPVMVAESLAMLMA</sequence>
<dbReference type="CDD" id="cd03450">
    <property type="entry name" value="NodN"/>
    <property type="match status" value="1"/>
</dbReference>
<dbReference type="InterPro" id="IPR039375">
    <property type="entry name" value="NodN-like"/>
</dbReference>
<comment type="caution">
    <text evidence="2">The sequence shown here is derived from an EMBL/GenBank/DDBJ whole genome shotgun (WGS) entry which is preliminary data.</text>
</comment>
<organism evidence="2 3">
    <name type="scientific">Ramlibacter pinisoli</name>
    <dbReference type="NCBI Taxonomy" id="2682844"/>
    <lineage>
        <taxon>Bacteria</taxon>
        <taxon>Pseudomonadati</taxon>
        <taxon>Pseudomonadota</taxon>
        <taxon>Betaproteobacteria</taxon>
        <taxon>Burkholderiales</taxon>
        <taxon>Comamonadaceae</taxon>
        <taxon>Ramlibacter</taxon>
    </lineage>
</organism>
<dbReference type="Proteomes" id="UP000469385">
    <property type="component" value="Unassembled WGS sequence"/>
</dbReference>
<dbReference type="AlphaFoldDB" id="A0A6N8IXY1"/>
<protein>
    <submittedName>
        <fullName evidence="2">MaoC family dehydratase</fullName>
    </submittedName>
</protein>
<reference evidence="2 3" key="1">
    <citation type="submission" date="2019-12" db="EMBL/GenBank/DDBJ databases">
        <authorList>
            <person name="Huq M.A."/>
        </authorList>
    </citation>
    <scope>NUCLEOTIDE SEQUENCE [LARGE SCALE GENOMIC DNA]</scope>
    <source>
        <strain evidence="2 3">MAH-25</strain>
    </source>
</reference>
<feature type="domain" description="MaoC-like" evidence="1">
    <location>
        <begin position="16"/>
        <end position="121"/>
    </location>
</feature>
<dbReference type="RefSeq" id="WP_157399877.1">
    <property type="nucleotide sequence ID" value="NZ_WSEL01000009.1"/>
</dbReference>
<evidence type="ECO:0000259" key="1">
    <source>
        <dbReference type="Pfam" id="PF01575"/>
    </source>
</evidence>
<dbReference type="InterPro" id="IPR002539">
    <property type="entry name" value="MaoC-like_dom"/>
</dbReference>
<dbReference type="PANTHER" id="PTHR42993:SF1">
    <property type="entry name" value="MAOC-LIKE DEHYDRATASE DOMAIN-CONTAINING PROTEIN"/>
    <property type="match status" value="1"/>
</dbReference>
<dbReference type="EMBL" id="WSEL01000009">
    <property type="protein sequence ID" value="MVQ31871.1"/>
    <property type="molecule type" value="Genomic_DNA"/>
</dbReference>
<evidence type="ECO:0000313" key="2">
    <source>
        <dbReference type="EMBL" id="MVQ31871.1"/>
    </source>
</evidence>
<gene>
    <name evidence="2" type="ORF">GON04_20605</name>
</gene>
<evidence type="ECO:0000313" key="3">
    <source>
        <dbReference type="Proteomes" id="UP000469385"/>
    </source>
</evidence>
<dbReference type="InterPro" id="IPR029069">
    <property type="entry name" value="HotDog_dom_sf"/>
</dbReference>
<accession>A0A6N8IXY1</accession>
<dbReference type="PANTHER" id="PTHR42993">
    <property type="entry name" value="MAOC-LIKE DEHYDRATASE DOMAIN-CONTAINING PROTEIN"/>
    <property type="match status" value="1"/>
</dbReference>
<dbReference type="Pfam" id="PF01575">
    <property type="entry name" value="MaoC_dehydratas"/>
    <property type="match status" value="1"/>
</dbReference>
<dbReference type="Gene3D" id="3.10.129.10">
    <property type="entry name" value="Hotdog Thioesterase"/>
    <property type="match status" value="1"/>
</dbReference>
<keyword evidence="3" id="KW-1185">Reference proteome</keyword>
<proteinExistence type="predicted"/>